<keyword evidence="2 7" id="KW-0819">tRNA processing</keyword>
<organism evidence="9 10">
    <name type="scientific">Sedimenticola thiotaurini</name>
    <dbReference type="NCBI Taxonomy" id="1543721"/>
    <lineage>
        <taxon>Bacteria</taxon>
        <taxon>Pseudomonadati</taxon>
        <taxon>Pseudomonadota</taxon>
        <taxon>Gammaproteobacteria</taxon>
        <taxon>Chromatiales</taxon>
        <taxon>Sedimenticolaceae</taxon>
        <taxon>Sedimenticola</taxon>
    </lineage>
</organism>
<dbReference type="InterPro" id="IPR020539">
    <property type="entry name" value="RNase_P_CS"/>
</dbReference>
<dbReference type="Gene3D" id="3.30.230.10">
    <property type="match status" value="1"/>
</dbReference>
<evidence type="ECO:0000313" key="9">
    <source>
        <dbReference type="EMBL" id="TVT60004.1"/>
    </source>
</evidence>
<dbReference type="EC" id="3.1.26.5" evidence="7 8"/>
<dbReference type="Pfam" id="PF00825">
    <property type="entry name" value="Ribonuclease_P"/>
    <property type="match status" value="1"/>
</dbReference>
<reference evidence="9 10" key="1">
    <citation type="submission" date="2019-07" db="EMBL/GenBank/DDBJ databases">
        <title>The pathways for chlorine oxyanion respiration interact through the shared metabolite chlorate.</title>
        <authorList>
            <person name="Barnum T.P."/>
            <person name="Cheng Y."/>
            <person name="Hill K.A."/>
            <person name="Lucas L.N."/>
            <person name="Carlson H.K."/>
            <person name="Coates J.D."/>
        </authorList>
    </citation>
    <scope>NUCLEOTIDE SEQUENCE [LARGE SCALE GENOMIC DNA]</scope>
    <source>
        <strain evidence="9">BK-3</strain>
    </source>
</reference>
<keyword evidence="6 7" id="KW-0694">RNA-binding</keyword>
<evidence type="ECO:0000256" key="6">
    <source>
        <dbReference type="ARBA" id="ARBA00022884"/>
    </source>
</evidence>
<dbReference type="AlphaFoldDB" id="A0A558DG45"/>
<evidence type="ECO:0000313" key="10">
    <source>
        <dbReference type="Proteomes" id="UP000317355"/>
    </source>
</evidence>
<gene>
    <name evidence="7 9" type="primary">rnpA</name>
    <name evidence="9" type="ORF">FHK82_01875</name>
</gene>
<dbReference type="InterPro" id="IPR000100">
    <property type="entry name" value="RNase_P"/>
</dbReference>
<evidence type="ECO:0000256" key="5">
    <source>
        <dbReference type="ARBA" id="ARBA00022801"/>
    </source>
</evidence>
<dbReference type="Proteomes" id="UP000317355">
    <property type="component" value="Unassembled WGS sequence"/>
</dbReference>
<comment type="subunit">
    <text evidence="7">Consists of a catalytic RNA component (M1 or rnpB) and a protein subunit.</text>
</comment>
<comment type="catalytic activity">
    <reaction evidence="7">
        <text>Endonucleolytic cleavage of RNA, removing 5'-extranucleotides from tRNA precursor.</text>
        <dbReference type="EC" id="3.1.26.5"/>
    </reaction>
</comment>
<evidence type="ECO:0000256" key="4">
    <source>
        <dbReference type="ARBA" id="ARBA00022759"/>
    </source>
</evidence>
<dbReference type="GO" id="GO:0030677">
    <property type="term" value="C:ribonuclease P complex"/>
    <property type="evidence" value="ECO:0007669"/>
    <property type="project" value="TreeGrafter"/>
</dbReference>
<evidence type="ECO:0000256" key="1">
    <source>
        <dbReference type="ARBA" id="ARBA00002663"/>
    </source>
</evidence>
<evidence type="ECO:0000256" key="8">
    <source>
        <dbReference type="NCBIfam" id="TIGR00188"/>
    </source>
</evidence>
<dbReference type="InterPro" id="IPR020568">
    <property type="entry name" value="Ribosomal_Su5_D2-typ_SF"/>
</dbReference>
<dbReference type="InterPro" id="IPR014721">
    <property type="entry name" value="Ribsml_uS5_D2-typ_fold_subgr"/>
</dbReference>
<evidence type="ECO:0000256" key="2">
    <source>
        <dbReference type="ARBA" id="ARBA00022694"/>
    </source>
</evidence>
<name>A0A558DG45_9GAMM</name>
<comment type="caution">
    <text evidence="9">The sequence shown here is derived from an EMBL/GenBank/DDBJ whole genome shotgun (WGS) entry which is preliminary data.</text>
</comment>
<accession>A0A558DG45</accession>
<keyword evidence="5 7" id="KW-0378">Hydrolase</keyword>
<keyword evidence="4 7" id="KW-0255">Endonuclease</keyword>
<protein>
    <recommendedName>
        <fullName evidence="7 8">Ribonuclease P protein component</fullName>
        <shortName evidence="7">RNase P protein</shortName>
        <shortName evidence="7">RNaseP protein</shortName>
        <ecNumber evidence="7 8">3.1.26.5</ecNumber>
    </recommendedName>
    <alternativeName>
        <fullName evidence="7">Protein C5</fullName>
    </alternativeName>
</protein>
<comment type="similarity">
    <text evidence="7">Belongs to the RnpA family.</text>
</comment>
<dbReference type="PROSITE" id="PS00648">
    <property type="entry name" value="RIBONUCLEASE_P"/>
    <property type="match status" value="1"/>
</dbReference>
<dbReference type="GO" id="GO:0004526">
    <property type="term" value="F:ribonuclease P activity"/>
    <property type="evidence" value="ECO:0007669"/>
    <property type="project" value="UniProtKB-UniRule"/>
</dbReference>
<dbReference type="GO" id="GO:0042781">
    <property type="term" value="F:3'-tRNA processing endoribonuclease activity"/>
    <property type="evidence" value="ECO:0007669"/>
    <property type="project" value="TreeGrafter"/>
</dbReference>
<dbReference type="GO" id="GO:0001682">
    <property type="term" value="P:tRNA 5'-leader removal"/>
    <property type="evidence" value="ECO:0007669"/>
    <property type="project" value="UniProtKB-UniRule"/>
</dbReference>
<dbReference type="NCBIfam" id="TIGR00188">
    <property type="entry name" value="rnpA"/>
    <property type="match status" value="1"/>
</dbReference>
<evidence type="ECO:0000256" key="3">
    <source>
        <dbReference type="ARBA" id="ARBA00022722"/>
    </source>
</evidence>
<keyword evidence="3 7" id="KW-0540">Nuclease</keyword>
<sequence length="112" mass="12980">MRLLKPAEFKQVFQKSRRSSDRNFTVLFLANGKSHARLGAAIAKKILKRAVDRNLVKRVVRESFRLRQQELAGFDFVVLCGRGVKLDDKQRLRESLDKHWSRALQTLSDARS</sequence>
<comment type="function">
    <text evidence="1 7">RNaseP catalyzes the removal of the 5'-leader sequence from pre-tRNA to produce the mature 5'-terminus. It can also cleave other RNA substrates such as 4.5S RNA. The protein component plays an auxiliary but essential role in vivo by binding to the 5'-leader sequence and broadening the substrate specificity of the ribozyme.</text>
</comment>
<dbReference type="EMBL" id="VMRY01000003">
    <property type="protein sequence ID" value="TVT60004.1"/>
    <property type="molecule type" value="Genomic_DNA"/>
</dbReference>
<dbReference type="PANTHER" id="PTHR33992">
    <property type="entry name" value="RIBONUCLEASE P PROTEIN COMPONENT"/>
    <property type="match status" value="1"/>
</dbReference>
<dbReference type="HAMAP" id="MF_00227">
    <property type="entry name" value="RNase_P"/>
    <property type="match status" value="1"/>
</dbReference>
<evidence type="ECO:0000256" key="7">
    <source>
        <dbReference type="HAMAP-Rule" id="MF_00227"/>
    </source>
</evidence>
<dbReference type="PANTHER" id="PTHR33992:SF1">
    <property type="entry name" value="RIBONUCLEASE P PROTEIN COMPONENT"/>
    <property type="match status" value="1"/>
</dbReference>
<dbReference type="GO" id="GO:0000049">
    <property type="term" value="F:tRNA binding"/>
    <property type="evidence" value="ECO:0007669"/>
    <property type="project" value="UniProtKB-UniRule"/>
</dbReference>
<dbReference type="SUPFAM" id="SSF54211">
    <property type="entry name" value="Ribosomal protein S5 domain 2-like"/>
    <property type="match status" value="1"/>
</dbReference>
<proteinExistence type="inferred from homology"/>